<reference evidence="3" key="3">
    <citation type="submission" date="2023-05" db="EMBL/GenBank/DDBJ databases">
        <authorList>
            <person name="Smith C.H."/>
        </authorList>
    </citation>
    <scope>NUCLEOTIDE SEQUENCE</scope>
    <source>
        <strain evidence="3">CHS0354</strain>
        <tissue evidence="3">Mantle</tissue>
    </source>
</reference>
<dbReference type="PANTHER" id="PTHR43215">
    <property type="entry name" value="RADIAL SPOKE HEAD 1 HOMOLOG"/>
    <property type="match status" value="1"/>
</dbReference>
<feature type="compositionally biased region" description="Acidic residues" evidence="2">
    <location>
        <begin position="375"/>
        <end position="389"/>
    </location>
</feature>
<gene>
    <name evidence="3" type="ORF">CHS0354_017421</name>
</gene>
<dbReference type="Pfam" id="PF02493">
    <property type="entry name" value="MORN"/>
    <property type="match status" value="8"/>
</dbReference>
<dbReference type="Proteomes" id="UP001195483">
    <property type="component" value="Unassembled WGS sequence"/>
</dbReference>
<protein>
    <recommendedName>
        <fullName evidence="5">MORN repeat-containing protein 1</fullName>
    </recommendedName>
</protein>
<reference evidence="3" key="1">
    <citation type="journal article" date="2021" name="Genome Biol. Evol.">
        <title>A High-Quality Reference Genome for a Parasitic Bivalve with Doubly Uniparental Inheritance (Bivalvia: Unionida).</title>
        <authorList>
            <person name="Smith C.H."/>
        </authorList>
    </citation>
    <scope>NUCLEOTIDE SEQUENCE</scope>
    <source>
        <strain evidence="3">CHS0354</strain>
    </source>
</reference>
<feature type="region of interest" description="Disordered" evidence="2">
    <location>
        <begin position="20"/>
        <end position="39"/>
    </location>
</feature>
<evidence type="ECO:0008006" key="5">
    <source>
        <dbReference type="Google" id="ProtNLM"/>
    </source>
</evidence>
<keyword evidence="4" id="KW-1185">Reference proteome</keyword>
<evidence type="ECO:0000256" key="2">
    <source>
        <dbReference type="SAM" id="MobiDB-lite"/>
    </source>
</evidence>
<accession>A0AAE0SCA2</accession>
<sequence>MYCKPDRMVVSENNMAAVSERSRREPYIGETKKSQRDGHGSFEYSNKFFRYEGQWKNGKKHGHGKLVMTDGSYYEGSFKDGEIDGFGFRYFADSGAKYQGQFRLGELHGKGRMIWPDGSIYEGDFVHNRRQGFGAMKSVTENLLYKGGYFQNKRHGQGTMIYPLSCLKTKRLAWASKGELYNGDWVMDKRHGKGDMKYDDGSMYEGQFEEDYFSGEGVLKHCSGLVHSGVWINGHPGSTPVKLVIIHEKDPLELEQGQTFEIHIECRDENDQVVKEEHGRELQITLGYKNIKPKKGSALFDMIEDVAEKPIQTPYGYEVVSYPLTNQSEDLTDKQEENDDDRESKVVPRSSSDITKGSVMHRDSISLIQKNSADIVEEDEEMADGDVNDDTEKVEPIAEETTDGPVGNHQGRDATGNTQEPGHSVSSSFTGNARDKDDKEAIPLPPQVPNHRTEAGECHFKSLFIPPPPPMYRPFVALDEDNKKSKEKQDRMDALDVGYKRSVAGYLQAKRHNKEKIDDARIARTGDYVLMVRDVTNPPFLERNLDPAFLLIKLKKPKREKVKKEPKPNPFMRSFAQRRNLLEEADEDDEAEDSFF</sequence>
<evidence type="ECO:0000256" key="1">
    <source>
        <dbReference type="ARBA" id="ARBA00022737"/>
    </source>
</evidence>
<feature type="region of interest" description="Disordered" evidence="2">
    <location>
        <begin position="373"/>
        <end position="392"/>
    </location>
</feature>
<dbReference type="SMART" id="SM00698">
    <property type="entry name" value="MORN"/>
    <property type="match status" value="8"/>
</dbReference>
<keyword evidence="1" id="KW-0677">Repeat</keyword>
<evidence type="ECO:0000313" key="3">
    <source>
        <dbReference type="EMBL" id="KAK3589084.1"/>
    </source>
</evidence>
<dbReference type="AlphaFoldDB" id="A0AAE0SCA2"/>
<dbReference type="Gene3D" id="2.20.110.10">
    <property type="entry name" value="Histone H3 K4-specific methyltransferase SET7/9 N-terminal domain"/>
    <property type="match status" value="3"/>
</dbReference>
<name>A0AAE0SCA2_9BIVA</name>
<comment type="caution">
    <text evidence="3">The sequence shown here is derived from an EMBL/GenBank/DDBJ whole genome shotgun (WGS) entry which is preliminary data.</text>
</comment>
<dbReference type="SUPFAM" id="SSF82185">
    <property type="entry name" value="Histone H3 K4-specific methyltransferase SET7/9 N-terminal domain"/>
    <property type="match status" value="3"/>
</dbReference>
<reference evidence="3" key="2">
    <citation type="journal article" date="2021" name="Genome Biol. Evol.">
        <title>Developing a high-quality reference genome for a parasitic bivalve with doubly uniparental inheritance (Bivalvia: Unionida).</title>
        <authorList>
            <person name="Smith C.H."/>
        </authorList>
    </citation>
    <scope>NUCLEOTIDE SEQUENCE</scope>
    <source>
        <strain evidence="3">CHS0354</strain>
        <tissue evidence="3">Mantle</tissue>
    </source>
</reference>
<dbReference type="EMBL" id="JAEAOA010001076">
    <property type="protein sequence ID" value="KAK3589084.1"/>
    <property type="molecule type" value="Genomic_DNA"/>
</dbReference>
<proteinExistence type="predicted"/>
<evidence type="ECO:0000313" key="4">
    <source>
        <dbReference type="Proteomes" id="UP001195483"/>
    </source>
</evidence>
<organism evidence="3 4">
    <name type="scientific">Potamilus streckersoni</name>
    <dbReference type="NCBI Taxonomy" id="2493646"/>
    <lineage>
        <taxon>Eukaryota</taxon>
        <taxon>Metazoa</taxon>
        <taxon>Spiralia</taxon>
        <taxon>Lophotrochozoa</taxon>
        <taxon>Mollusca</taxon>
        <taxon>Bivalvia</taxon>
        <taxon>Autobranchia</taxon>
        <taxon>Heteroconchia</taxon>
        <taxon>Palaeoheterodonta</taxon>
        <taxon>Unionida</taxon>
        <taxon>Unionoidea</taxon>
        <taxon>Unionidae</taxon>
        <taxon>Ambleminae</taxon>
        <taxon>Lampsilini</taxon>
        <taxon>Potamilus</taxon>
    </lineage>
</organism>
<feature type="region of interest" description="Disordered" evidence="2">
    <location>
        <begin position="397"/>
        <end position="451"/>
    </location>
</feature>
<dbReference type="InterPro" id="IPR003409">
    <property type="entry name" value="MORN"/>
</dbReference>
<dbReference type="PANTHER" id="PTHR43215:SF14">
    <property type="entry name" value="RADIAL SPOKE HEAD 1 HOMOLOG"/>
    <property type="match status" value="1"/>
</dbReference>
<feature type="compositionally biased region" description="Polar residues" evidence="2">
    <location>
        <begin position="415"/>
        <end position="431"/>
    </location>
</feature>
<feature type="region of interest" description="Disordered" evidence="2">
    <location>
        <begin position="326"/>
        <end position="361"/>
    </location>
</feature>